<evidence type="ECO:0000256" key="6">
    <source>
        <dbReference type="ARBA" id="ARBA00023136"/>
    </source>
</evidence>
<reference evidence="10 11" key="1">
    <citation type="submission" date="2016-11" db="EMBL/GenBank/DDBJ databases">
        <authorList>
            <person name="Jaros S."/>
            <person name="Januszkiewicz K."/>
            <person name="Wedrychowicz H."/>
        </authorList>
    </citation>
    <scope>NUCLEOTIDE SEQUENCE [LARGE SCALE GENOMIC DNA]</scope>
    <source>
        <strain evidence="10 11">DSM 17918</strain>
    </source>
</reference>
<keyword evidence="10" id="KW-0808">Transferase</keyword>
<evidence type="ECO:0000256" key="3">
    <source>
        <dbReference type="ARBA" id="ARBA00022475"/>
    </source>
</evidence>
<keyword evidence="5 7" id="KW-1133">Transmembrane helix</keyword>
<evidence type="ECO:0000256" key="2">
    <source>
        <dbReference type="ARBA" id="ARBA00005801"/>
    </source>
</evidence>
<dbReference type="AlphaFoldDB" id="A0A1M4U3M1"/>
<protein>
    <submittedName>
        <fullName evidence="10">Leader peptidase (Prepilin peptidase) / N-methyltransferase</fullName>
    </submittedName>
</protein>
<dbReference type="GO" id="GO:0032259">
    <property type="term" value="P:methylation"/>
    <property type="evidence" value="ECO:0007669"/>
    <property type="project" value="UniProtKB-KW"/>
</dbReference>
<proteinExistence type="inferred from homology"/>
<dbReference type="GO" id="GO:0006465">
    <property type="term" value="P:signal peptide processing"/>
    <property type="evidence" value="ECO:0007669"/>
    <property type="project" value="TreeGrafter"/>
</dbReference>
<dbReference type="PANTHER" id="PTHR30487:SF0">
    <property type="entry name" value="PREPILIN LEADER PEPTIDASE_N-METHYLTRANSFERASE-RELATED"/>
    <property type="match status" value="1"/>
</dbReference>
<gene>
    <name evidence="10" type="ORF">SAMN02746089_00370</name>
</gene>
<feature type="transmembrane region" description="Helical" evidence="7">
    <location>
        <begin position="148"/>
        <end position="168"/>
    </location>
</feature>
<feature type="transmembrane region" description="Helical" evidence="7">
    <location>
        <begin position="188"/>
        <end position="209"/>
    </location>
</feature>
<evidence type="ECO:0000259" key="8">
    <source>
        <dbReference type="Pfam" id="PF01478"/>
    </source>
</evidence>
<dbReference type="InterPro" id="IPR010627">
    <property type="entry name" value="Prepilin_pept_A24_N"/>
</dbReference>
<feature type="transmembrane region" description="Helical" evidence="7">
    <location>
        <begin position="221"/>
        <end position="240"/>
    </location>
</feature>
<keyword evidence="10" id="KW-0489">Methyltransferase</keyword>
<dbReference type="EMBL" id="FQVH01000002">
    <property type="protein sequence ID" value="SHE51246.1"/>
    <property type="molecule type" value="Genomic_DNA"/>
</dbReference>
<evidence type="ECO:0000256" key="1">
    <source>
        <dbReference type="ARBA" id="ARBA00004651"/>
    </source>
</evidence>
<name>A0A1M4U3M1_9THEO</name>
<feature type="domain" description="Prepilin peptidase A24 N-terminal" evidence="9">
    <location>
        <begin position="10"/>
        <end position="93"/>
    </location>
</feature>
<organism evidence="10 11">
    <name type="scientific">Caldanaerobius fijiensis DSM 17918</name>
    <dbReference type="NCBI Taxonomy" id="1121256"/>
    <lineage>
        <taxon>Bacteria</taxon>
        <taxon>Bacillati</taxon>
        <taxon>Bacillota</taxon>
        <taxon>Clostridia</taxon>
        <taxon>Thermoanaerobacterales</taxon>
        <taxon>Thermoanaerobacteraceae</taxon>
        <taxon>Caldanaerobius</taxon>
    </lineage>
</organism>
<sequence>MFILYIFVFIIGAIIGSFLNVVIYRVPREESITYPPSHCTRCGERLKAHELIPIISYILLKGRCSHCGERISPRYIAVEAITGLSFVLLFWKFGVSADAFFYALLVSMLISLSFIDLEHMIIPDKILAVGFIGGIVCRLIDLTGLHDYLIGVLLGFGLLFLIALISGGMGMGDAKLMGVIALYVDWKLVLSTLFLSFVIGAVISLILIASKVKGRKDYIPFGPFISVGAFISILFGYQLLNWYMTLIRG</sequence>
<keyword evidence="3" id="KW-1003">Cell membrane</keyword>
<dbReference type="GO" id="GO:0005886">
    <property type="term" value="C:plasma membrane"/>
    <property type="evidence" value="ECO:0007669"/>
    <property type="project" value="UniProtKB-SubCell"/>
</dbReference>
<evidence type="ECO:0000256" key="5">
    <source>
        <dbReference type="ARBA" id="ARBA00022989"/>
    </source>
</evidence>
<dbReference type="GO" id="GO:0008168">
    <property type="term" value="F:methyltransferase activity"/>
    <property type="evidence" value="ECO:0007669"/>
    <property type="project" value="UniProtKB-KW"/>
</dbReference>
<dbReference type="InterPro" id="IPR050882">
    <property type="entry name" value="Prepilin_peptidase/N-MTase"/>
</dbReference>
<comment type="subcellular location">
    <subcellularLocation>
        <location evidence="1">Cell membrane</location>
        <topology evidence="1">Multi-pass membrane protein</topology>
    </subcellularLocation>
</comment>
<evidence type="ECO:0000313" key="11">
    <source>
        <dbReference type="Proteomes" id="UP000184088"/>
    </source>
</evidence>
<dbReference type="OrthoDB" id="9789291at2"/>
<dbReference type="Pfam" id="PF01478">
    <property type="entry name" value="Peptidase_A24"/>
    <property type="match status" value="1"/>
</dbReference>
<keyword evidence="6 7" id="KW-0472">Membrane</keyword>
<dbReference type="Pfam" id="PF06750">
    <property type="entry name" value="A24_N_bact"/>
    <property type="match status" value="1"/>
</dbReference>
<dbReference type="PANTHER" id="PTHR30487">
    <property type="entry name" value="TYPE 4 PREPILIN-LIKE PROTEINS LEADER PEPTIDE-PROCESSING ENZYME"/>
    <property type="match status" value="1"/>
</dbReference>
<feature type="transmembrane region" description="Helical" evidence="7">
    <location>
        <begin position="6"/>
        <end position="24"/>
    </location>
</feature>
<keyword evidence="11" id="KW-1185">Reference proteome</keyword>
<evidence type="ECO:0000256" key="7">
    <source>
        <dbReference type="SAM" id="Phobius"/>
    </source>
</evidence>
<evidence type="ECO:0000313" key="10">
    <source>
        <dbReference type="EMBL" id="SHE51246.1"/>
    </source>
</evidence>
<feature type="domain" description="Prepilin type IV endopeptidase peptidase" evidence="8">
    <location>
        <begin position="104"/>
        <end position="205"/>
    </location>
</feature>
<evidence type="ECO:0000259" key="9">
    <source>
        <dbReference type="Pfam" id="PF06750"/>
    </source>
</evidence>
<dbReference type="STRING" id="1121256.SAMN02746089_00370"/>
<dbReference type="InterPro" id="IPR000045">
    <property type="entry name" value="Prepilin_IV_endopep_pep"/>
</dbReference>
<keyword evidence="4 7" id="KW-0812">Transmembrane</keyword>
<dbReference type="Proteomes" id="UP000184088">
    <property type="component" value="Unassembled WGS sequence"/>
</dbReference>
<evidence type="ECO:0000256" key="4">
    <source>
        <dbReference type="ARBA" id="ARBA00022692"/>
    </source>
</evidence>
<accession>A0A1M4U3M1</accession>
<dbReference type="GO" id="GO:0004190">
    <property type="term" value="F:aspartic-type endopeptidase activity"/>
    <property type="evidence" value="ECO:0007669"/>
    <property type="project" value="InterPro"/>
</dbReference>
<comment type="similarity">
    <text evidence="2">Belongs to the peptidase A24 family.</text>
</comment>
<dbReference type="Gene3D" id="1.20.120.1220">
    <property type="match status" value="1"/>
</dbReference>